<evidence type="ECO:0000256" key="3">
    <source>
        <dbReference type="SAM" id="SignalP"/>
    </source>
</evidence>
<reference evidence="5 6" key="1">
    <citation type="journal article" date="2014" name="Int. J. Syst. Evol. Microbiol.">
        <title>Phaeodactylibacter xiamenensis gen. nov., sp. nov., a member of the family Saprospiraceae isolated from the marine alga Phaeodactylum tricornutum.</title>
        <authorList>
            <person name="Chen Z.Jr."/>
            <person name="Lei X."/>
            <person name="Lai Q."/>
            <person name="Li Y."/>
            <person name="Zhang B."/>
            <person name="Zhang J."/>
            <person name="Zhang H."/>
            <person name="Yang L."/>
            <person name="Zheng W."/>
            <person name="Tian Y."/>
            <person name="Yu Z."/>
            <person name="Xu H.Jr."/>
            <person name="Zheng T."/>
        </authorList>
    </citation>
    <scope>NUCLEOTIDE SEQUENCE [LARGE SCALE GENOMIC DNA]</scope>
    <source>
        <strain evidence="5 6">KD52</strain>
    </source>
</reference>
<name>A0A098S7I8_9BACT</name>
<comment type="caution">
    <text evidence="5">The sequence shown here is derived from an EMBL/GenBank/DDBJ whole genome shotgun (WGS) entry which is preliminary data.</text>
</comment>
<evidence type="ECO:0000313" key="6">
    <source>
        <dbReference type="Proteomes" id="UP000029736"/>
    </source>
</evidence>
<protein>
    <recommendedName>
        <fullName evidence="4">Secretion system C-terminal sorting domain-containing protein</fullName>
    </recommendedName>
</protein>
<feature type="domain" description="Secretion system C-terminal sorting" evidence="4">
    <location>
        <begin position="857"/>
        <end position="927"/>
    </location>
</feature>
<dbReference type="InterPro" id="IPR015915">
    <property type="entry name" value="Kelch-typ_b-propeller"/>
</dbReference>
<feature type="chain" id="PRO_5001947975" description="Secretion system C-terminal sorting domain-containing protein" evidence="3">
    <location>
        <begin position="21"/>
        <end position="929"/>
    </location>
</feature>
<dbReference type="AlphaFoldDB" id="A0A098S7I8"/>
<dbReference type="InterPro" id="IPR015943">
    <property type="entry name" value="WD40/YVTN_repeat-like_dom_sf"/>
</dbReference>
<dbReference type="OrthoDB" id="1489153at2"/>
<organism evidence="5 6">
    <name type="scientific">Phaeodactylibacter xiamenensis</name>
    <dbReference type="NCBI Taxonomy" id="1524460"/>
    <lineage>
        <taxon>Bacteria</taxon>
        <taxon>Pseudomonadati</taxon>
        <taxon>Bacteroidota</taxon>
        <taxon>Saprospiria</taxon>
        <taxon>Saprospirales</taxon>
        <taxon>Haliscomenobacteraceae</taxon>
        <taxon>Phaeodactylibacter</taxon>
    </lineage>
</organism>
<dbReference type="EMBL" id="JPOS01000018">
    <property type="protein sequence ID" value="KGE88534.1"/>
    <property type="molecule type" value="Genomic_DNA"/>
</dbReference>
<dbReference type="Gene3D" id="2.120.10.80">
    <property type="entry name" value="Kelch-type beta propeller"/>
    <property type="match status" value="2"/>
</dbReference>
<dbReference type="NCBIfam" id="TIGR04183">
    <property type="entry name" value="Por_Secre_tail"/>
    <property type="match status" value="1"/>
</dbReference>
<keyword evidence="6" id="KW-1185">Reference proteome</keyword>
<gene>
    <name evidence="5" type="ORF">IX84_07580</name>
</gene>
<dbReference type="SUPFAM" id="SSF50998">
    <property type="entry name" value="Quinoprotein alcohol dehydrogenase-like"/>
    <property type="match status" value="1"/>
</dbReference>
<dbReference type="PANTHER" id="PTHR46344">
    <property type="entry name" value="OS02G0202900 PROTEIN"/>
    <property type="match status" value="1"/>
</dbReference>
<dbReference type="RefSeq" id="WP_044218135.1">
    <property type="nucleotide sequence ID" value="NZ_JBKAGJ010000006.1"/>
</dbReference>
<keyword evidence="2" id="KW-0677">Repeat</keyword>
<keyword evidence="3" id="KW-0732">Signal</keyword>
<keyword evidence="1" id="KW-0880">Kelch repeat</keyword>
<dbReference type="Gene3D" id="2.130.10.10">
    <property type="entry name" value="YVTN repeat-like/Quinoprotein amine dehydrogenase"/>
    <property type="match status" value="1"/>
</dbReference>
<evidence type="ECO:0000256" key="2">
    <source>
        <dbReference type="ARBA" id="ARBA00022737"/>
    </source>
</evidence>
<feature type="signal peptide" evidence="3">
    <location>
        <begin position="1"/>
        <end position="20"/>
    </location>
</feature>
<proteinExistence type="predicted"/>
<dbReference type="STRING" id="1524460.IX84_07580"/>
<dbReference type="SUPFAM" id="SSF63825">
    <property type="entry name" value="YWTD domain"/>
    <property type="match status" value="1"/>
</dbReference>
<evidence type="ECO:0000259" key="4">
    <source>
        <dbReference type="Pfam" id="PF18962"/>
    </source>
</evidence>
<sequence length="929" mass="101866">MKTLLSTVFCLIVLSASAQLALERDINQEPASSDPRDFAELEGKIYFTADDGQFGRELHRYDPAEGASVLIADISPLDGSSNISQLLAYDGRLYFGARSSGGDSYLYEYNPATDSLGRVFDTMNNLIRNPANLMAYEGWLYFSFEDPVAGFELGRFNLATKELIVQDLNPDGSSSPNFFNVVGDHIWFTANDEVSDSRLWRLDPVSGIVENIAYESPNGLYPSINLLTHMDGRLFFRGFVSGMGDEFYAYDIASNTLLDLPEIYTGPASSSPFGFTPFEGDLYFSARDLAWGTELRRFNTQTDQVELVTDLNPDGNASPAGFTAFNGQLYFIAGQDLSSRYLYAYDKSTDMVSEIAQLDGDGVPTYITIEYNTGNTLYLSGLHPEVGDELLTYTAGSTEIEVAADINTTTIGSNPYGFTAYNGKLYFGADEANSGREIWVYNPATGATELLSDTPGSLRPDNFAVQAGKLYFSGIHPDSGYGLLSYDDATGQIAATAFSTPSHTGHITDVVAYDGRLFFKAYNEELGDELHAYDPATNTFVVIADLYPGEEDANPEGLIVCAGALYFRAEDGVSGYELWRYQSDTDAVELVADIRPGAPDGSPEDIVEKDGVLYFRANHPDAGFELFRYDPATDEIELLTDISGNLYPEYITFYQDKIYFSGRLSSSQGTELLVFDPATGEVNLTQDITSGSSNPRDLVVFNDKLYCSAYTEEYGREFWEYDAADSTFAIIADIRPGVRDGDPTSLTLFNDKLYFAANDGLRGSEIWSLAACLNIVVDALPQVDDTLGGIDLIVTGGLPPYTFDWSTGATTEDLPDLPAGTYTVTVTDASGCLSEVTAEIDFLSSTTEMGHMPDFQLFPNPGEGTFELRFEEAGQVSLFNQNGQLLHDEHLPGSTGSHTLHLHHLPAGLYYLSVRTRYGIQMKKLVIAR</sequence>
<evidence type="ECO:0000256" key="1">
    <source>
        <dbReference type="ARBA" id="ARBA00022441"/>
    </source>
</evidence>
<evidence type="ECO:0000313" key="5">
    <source>
        <dbReference type="EMBL" id="KGE88534.1"/>
    </source>
</evidence>
<accession>A0A098S7I8</accession>
<dbReference type="Proteomes" id="UP000029736">
    <property type="component" value="Unassembled WGS sequence"/>
</dbReference>
<dbReference type="Pfam" id="PF18962">
    <property type="entry name" value="Por_Secre_tail"/>
    <property type="match status" value="1"/>
</dbReference>
<dbReference type="PANTHER" id="PTHR46344:SF27">
    <property type="entry name" value="KELCH REPEAT SUPERFAMILY PROTEIN"/>
    <property type="match status" value="1"/>
</dbReference>
<dbReference type="InterPro" id="IPR026444">
    <property type="entry name" value="Secre_tail"/>
</dbReference>
<dbReference type="InterPro" id="IPR011047">
    <property type="entry name" value="Quinoprotein_ADH-like_sf"/>
</dbReference>
<dbReference type="Gene3D" id="2.60.40.740">
    <property type="match status" value="1"/>
</dbReference>